<keyword evidence="5 7" id="KW-0560">Oxidoreductase</keyword>
<organism evidence="11 12">
    <name type="scientific">Schizosaccharomyces osmophilus</name>
    <dbReference type="NCBI Taxonomy" id="2545709"/>
    <lineage>
        <taxon>Eukaryota</taxon>
        <taxon>Fungi</taxon>
        <taxon>Dikarya</taxon>
        <taxon>Ascomycota</taxon>
        <taxon>Taphrinomycotina</taxon>
        <taxon>Schizosaccharomycetes</taxon>
        <taxon>Schizosaccharomycetales</taxon>
        <taxon>Schizosaccharomycetaceae</taxon>
        <taxon>Schizosaccharomyces</taxon>
    </lineage>
</organism>
<protein>
    <recommendedName>
        <fullName evidence="7 10">Uricase</fullName>
        <ecNumber evidence="7 10">1.7.3.3</ecNumber>
    </recommendedName>
    <alternativeName>
        <fullName evidence="7">Urate oxidase</fullName>
    </alternativeName>
</protein>
<gene>
    <name evidence="11" type="primary">uro1</name>
    <name evidence="11" type="ORF">SOMG_02998</name>
</gene>
<feature type="active site" description="Charge relay system" evidence="8">
    <location>
        <position position="17"/>
    </location>
</feature>
<evidence type="ECO:0000256" key="6">
    <source>
        <dbReference type="ARBA" id="ARBA00023140"/>
    </source>
</evidence>
<dbReference type="Proteomes" id="UP001212411">
    <property type="component" value="Chromosome 2"/>
</dbReference>
<dbReference type="FunFam" id="3.10.270.10:FF:000001">
    <property type="entry name" value="Uricase"/>
    <property type="match status" value="1"/>
</dbReference>
<dbReference type="GO" id="GO:0019628">
    <property type="term" value="P:urate catabolic process"/>
    <property type="evidence" value="ECO:0007669"/>
    <property type="project" value="TreeGrafter"/>
</dbReference>
<feature type="binding site" evidence="9">
    <location>
        <position position="64"/>
    </location>
    <ligand>
        <name>O2</name>
        <dbReference type="ChEBI" id="CHEBI:15379"/>
    </ligand>
</feature>
<feature type="binding site" evidence="9">
    <location>
        <position position="64"/>
    </location>
    <ligand>
        <name>5-hydroxyisourate</name>
        <dbReference type="ChEBI" id="CHEBI:18072"/>
    </ligand>
</feature>
<comment type="similarity">
    <text evidence="3 7 10">Belongs to the uricase family.</text>
</comment>
<dbReference type="GO" id="GO:0005777">
    <property type="term" value="C:peroxisome"/>
    <property type="evidence" value="ECO:0007669"/>
    <property type="project" value="UniProtKB-SubCell"/>
</dbReference>
<dbReference type="EMBL" id="CP115612">
    <property type="protein sequence ID" value="WBW73146.1"/>
    <property type="molecule type" value="Genomic_DNA"/>
</dbReference>
<evidence type="ECO:0000313" key="11">
    <source>
        <dbReference type="EMBL" id="WBW73146.1"/>
    </source>
</evidence>
<dbReference type="PROSITE" id="PS00366">
    <property type="entry name" value="URICASE"/>
    <property type="match status" value="1"/>
</dbReference>
<dbReference type="Gene3D" id="3.10.270.10">
    <property type="entry name" value="Urate Oxidase"/>
    <property type="match status" value="1"/>
</dbReference>
<feature type="active site" description="Charge relay system" evidence="8">
    <location>
        <position position="64"/>
    </location>
</feature>
<dbReference type="PANTHER" id="PTHR42874">
    <property type="entry name" value="URICASE"/>
    <property type="match status" value="1"/>
</dbReference>
<feature type="binding site" evidence="9">
    <location>
        <position position="233"/>
    </location>
    <ligand>
        <name>5-hydroxyisourate</name>
        <dbReference type="ChEBI" id="CHEBI:18072"/>
    </ligand>
</feature>
<dbReference type="GO" id="GO:0004846">
    <property type="term" value="F:urate oxidase activity"/>
    <property type="evidence" value="ECO:0007669"/>
    <property type="project" value="UniProtKB-EC"/>
</dbReference>
<dbReference type="GeneID" id="80876478"/>
<feature type="binding site" evidence="9">
    <location>
        <position position="259"/>
    </location>
    <ligand>
        <name>O2</name>
        <dbReference type="ChEBI" id="CHEBI:15379"/>
    </ligand>
</feature>
<feature type="binding site" evidence="9">
    <location>
        <position position="64"/>
    </location>
    <ligand>
        <name>urate</name>
        <dbReference type="ChEBI" id="CHEBI:17775"/>
    </ligand>
</feature>
<evidence type="ECO:0000256" key="9">
    <source>
        <dbReference type="PIRSR" id="PIRSR000241-2"/>
    </source>
</evidence>
<feature type="binding site" evidence="9">
    <location>
        <position position="259"/>
    </location>
    <ligand>
        <name>5-hydroxyisourate</name>
        <dbReference type="ChEBI" id="CHEBI:18072"/>
    </ligand>
</feature>
<dbReference type="SUPFAM" id="SSF55620">
    <property type="entry name" value="Tetrahydrobiopterin biosynthesis enzymes-like"/>
    <property type="match status" value="2"/>
</dbReference>
<reference evidence="11 12" key="1">
    <citation type="journal article" date="2023" name="G3 (Bethesda)">
        <title>A high-quality reference genome for the fission yeast Schizosaccharomyces osmophilus.</title>
        <authorList>
            <person name="Jia G.S."/>
            <person name="Zhang W.C."/>
            <person name="Liang Y."/>
            <person name="Liu X.H."/>
            <person name="Rhind N."/>
            <person name="Pidoux A."/>
            <person name="Brysch-Herzberg M."/>
            <person name="Du L.L."/>
        </authorList>
    </citation>
    <scope>NUCLEOTIDE SEQUENCE [LARGE SCALE GENOMIC DNA]</scope>
    <source>
        <strain evidence="11 12">CBS 15793</strain>
    </source>
</reference>
<feature type="binding site" evidence="9">
    <location>
        <position position="166"/>
    </location>
    <ligand>
        <name>5-hydroxyisourate</name>
        <dbReference type="ChEBI" id="CHEBI:18072"/>
    </ligand>
</feature>
<evidence type="ECO:0000256" key="7">
    <source>
        <dbReference type="PIRNR" id="PIRNR000241"/>
    </source>
</evidence>
<feature type="binding site" evidence="9">
    <location>
        <position position="65"/>
    </location>
    <ligand>
        <name>urate</name>
        <dbReference type="ChEBI" id="CHEBI:17775"/>
    </ligand>
</feature>
<evidence type="ECO:0000256" key="5">
    <source>
        <dbReference type="ARBA" id="ARBA00023002"/>
    </source>
</evidence>
<evidence type="ECO:0000256" key="1">
    <source>
        <dbReference type="ARBA" id="ARBA00004275"/>
    </source>
</evidence>
<dbReference type="PRINTS" id="PR00093">
    <property type="entry name" value="URICASE"/>
</dbReference>
<comment type="pathway">
    <text evidence="2 7">Purine metabolism; urate degradation; (S)-allantoin from urate: step 1/3.</text>
</comment>
<dbReference type="InterPro" id="IPR019842">
    <property type="entry name" value="Uricase_CS"/>
</dbReference>
<dbReference type="InterPro" id="IPR002042">
    <property type="entry name" value="Uricase"/>
</dbReference>
<proteinExistence type="inferred from homology"/>
<keyword evidence="4 7" id="KW-0659">Purine metabolism</keyword>
<feature type="binding site" evidence="9">
    <location>
        <position position="233"/>
    </location>
    <ligand>
        <name>urate</name>
        <dbReference type="ChEBI" id="CHEBI:17775"/>
    </ligand>
</feature>
<comment type="catalytic activity">
    <reaction evidence="7 10">
        <text>urate + O2 + H2O = 5-hydroxyisourate + H2O2</text>
        <dbReference type="Rhea" id="RHEA:21368"/>
        <dbReference type="ChEBI" id="CHEBI:15377"/>
        <dbReference type="ChEBI" id="CHEBI:15379"/>
        <dbReference type="ChEBI" id="CHEBI:16240"/>
        <dbReference type="ChEBI" id="CHEBI:17775"/>
        <dbReference type="ChEBI" id="CHEBI:18072"/>
        <dbReference type="EC" id="1.7.3.3"/>
    </reaction>
</comment>
<evidence type="ECO:0000256" key="10">
    <source>
        <dbReference type="RuleBase" id="RU004455"/>
    </source>
</evidence>
<evidence type="ECO:0000256" key="2">
    <source>
        <dbReference type="ARBA" id="ARBA00004831"/>
    </source>
</evidence>
<evidence type="ECO:0000256" key="4">
    <source>
        <dbReference type="ARBA" id="ARBA00022631"/>
    </source>
</evidence>
<evidence type="ECO:0000313" key="12">
    <source>
        <dbReference type="Proteomes" id="UP001212411"/>
    </source>
</evidence>
<dbReference type="NCBIfam" id="TIGR03383">
    <property type="entry name" value="urate_oxi"/>
    <property type="match status" value="1"/>
</dbReference>
<comment type="subcellular location">
    <subcellularLocation>
        <location evidence="1 7">Peroxisome</location>
    </subcellularLocation>
</comment>
<feature type="binding site" evidence="9">
    <location>
        <position position="183"/>
    </location>
    <ligand>
        <name>5-hydroxyisourate</name>
        <dbReference type="ChEBI" id="CHEBI:18072"/>
    </ligand>
</feature>
<sequence length="299" mass="33878">MTNTSNSTYVKQASYGKTMVKFMKKDVCPETKIHTVYEMDIQSMLSGELDESYTKADNTIVVPTDTQKNTIYVFAKNNDVSVLEVFAAKLAKHFVDRYQHIHGAAVDITLTPWARMNVQGKPHNHSFIRDPSETRKTHVAFTEGKGFDVVSSLKDVLVLKSTGSAFNKFHKCEFTTLPEVDDRIFSTSIDCNYTFNQFSTIDELSSYDFNYTYTSAKEITLDTFALDDSASVQATMYKMADQIINKFPAVAEVFYGLPNKHYFEINLTPFDIDNHGDKCSLYQPQAYPSGYITCTVARK</sequence>
<evidence type="ECO:0000256" key="8">
    <source>
        <dbReference type="PIRSR" id="PIRSR000241-1"/>
    </source>
</evidence>
<keyword evidence="12" id="KW-1185">Reference proteome</keyword>
<dbReference type="AlphaFoldDB" id="A0AAE9WCW0"/>
<accession>A0AAE9WCW0</accession>
<dbReference type="RefSeq" id="XP_056037389.1">
    <property type="nucleotide sequence ID" value="XM_056181789.1"/>
</dbReference>
<feature type="binding site" evidence="9">
    <location>
        <position position="166"/>
    </location>
    <ligand>
        <name>urate</name>
        <dbReference type="ChEBI" id="CHEBI:17775"/>
    </ligand>
</feature>
<dbReference type="Pfam" id="PF01014">
    <property type="entry name" value="Uricase"/>
    <property type="match status" value="2"/>
</dbReference>
<feature type="active site" description="Charge relay system" evidence="8">
    <location>
        <position position="261"/>
    </location>
</feature>
<feature type="binding site" evidence="9">
    <location>
        <position position="232"/>
    </location>
    <ligand>
        <name>urate</name>
        <dbReference type="ChEBI" id="CHEBI:17775"/>
    </ligand>
</feature>
<dbReference type="PIRSF" id="PIRSF000241">
    <property type="entry name" value="Urate_oxidase"/>
    <property type="match status" value="1"/>
</dbReference>
<evidence type="ECO:0000256" key="3">
    <source>
        <dbReference type="ARBA" id="ARBA00009760"/>
    </source>
</evidence>
<feature type="binding site" evidence="9">
    <location>
        <position position="183"/>
    </location>
    <ligand>
        <name>urate</name>
        <dbReference type="ChEBI" id="CHEBI:17775"/>
    </ligand>
</feature>
<feature type="binding site" evidence="9">
    <location>
        <position position="65"/>
    </location>
    <ligand>
        <name>5-hydroxyisourate</name>
        <dbReference type="ChEBI" id="CHEBI:18072"/>
    </ligand>
</feature>
<comment type="function">
    <text evidence="7 10">Catalyzes the oxidation of uric acid to 5-hydroxyisourate, which is further processed to form (S)-allantoin.</text>
</comment>
<feature type="binding site" evidence="9">
    <location>
        <position position="259"/>
    </location>
    <ligand>
        <name>urate</name>
        <dbReference type="ChEBI" id="CHEBI:17775"/>
    </ligand>
</feature>
<name>A0AAE9WCW0_9SCHI</name>
<feature type="binding site" evidence="9">
    <location>
        <position position="232"/>
    </location>
    <ligand>
        <name>5-hydroxyisourate</name>
        <dbReference type="ChEBI" id="CHEBI:18072"/>
    </ligand>
</feature>
<keyword evidence="6 7" id="KW-0576">Peroxisome</keyword>
<dbReference type="KEGG" id="som:SOMG_02998"/>
<dbReference type="EC" id="1.7.3.3" evidence="7 10"/>
<dbReference type="GO" id="GO:0006145">
    <property type="term" value="P:purine nucleobase catabolic process"/>
    <property type="evidence" value="ECO:0007669"/>
    <property type="project" value="TreeGrafter"/>
</dbReference>
<dbReference type="PANTHER" id="PTHR42874:SF1">
    <property type="entry name" value="URICASE"/>
    <property type="match status" value="1"/>
</dbReference>